<dbReference type="Proteomes" id="UP001168877">
    <property type="component" value="Unassembled WGS sequence"/>
</dbReference>
<sequence>MVRKVSASRIEDSFSPSESSDSTSTDRSAGSETEARASTEADLPISTGESTRSVFEERDGREGSHTEGDEPEVSQPCREERGLSDTVDPESLQPGREGYEAGEANCSHEEEDGGQGKGR</sequence>
<reference evidence="2" key="1">
    <citation type="journal article" date="2022" name="Plant J.">
        <title>Strategies of tolerance reflected in two North American maple genomes.</title>
        <authorList>
            <person name="McEvoy S.L."/>
            <person name="Sezen U.U."/>
            <person name="Trouern-Trend A."/>
            <person name="McMahon S.M."/>
            <person name="Schaberg P.G."/>
            <person name="Yang J."/>
            <person name="Wegrzyn J.L."/>
            <person name="Swenson N.G."/>
        </authorList>
    </citation>
    <scope>NUCLEOTIDE SEQUENCE</scope>
    <source>
        <strain evidence="2">NS2018</strain>
    </source>
</reference>
<name>A0AA39RII1_ACESA</name>
<proteinExistence type="predicted"/>
<protein>
    <submittedName>
        <fullName evidence="2">Uncharacterized protein</fullName>
    </submittedName>
</protein>
<reference evidence="2" key="2">
    <citation type="submission" date="2023-06" db="EMBL/GenBank/DDBJ databases">
        <authorList>
            <person name="Swenson N.G."/>
            <person name="Wegrzyn J.L."/>
            <person name="Mcevoy S.L."/>
        </authorList>
    </citation>
    <scope>NUCLEOTIDE SEQUENCE</scope>
    <source>
        <strain evidence="2">NS2018</strain>
        <tissue evidence="2">Leaf</tissue>
    </source>
</reference>
<feature type="region of interest" description="Disordered" evidence="1">
    <location>
        <begin position="1"/>
        <end position="119"/>
    </location>
</feature>
<evidence type="ECO:0000256" key="1">
    <source>
        <dbReference type="SAM" id="MobiDB-lite"/>
    </source>
</evidence>
<feature type="compositionally biased region" description="Basic and acidic residues" evidence="1">
    <location>
        <begin position="54"/>
        <end position="68"/>
    </location>
</feature>
<comment type="caution">
    <text evidence="2">The sequence shown here is derived from an EMBL/GenBank/DDBJ whole genome shotgun (WGS) entry which is preliminary data.</text>
</comment>
<dbReference type="AlphaFoldDB" id="A0AA39RII1"/>
<feature type="compositionally biased region" description="Low complexity" evidence="1">
    <location>
        <begin position="13"/>
        <end position="28"/>
    </location>
</feature>
<accession>A0AA39RII1</accession>
<evidence type="ECO:0000313" key="2">
    <source>
        <dbReference type="EMBL" id="KAK0574490.1"/>
    </source>
</evidence>
<gene>
    <name evidence="2" type="ORF">LWI29_024423</name>
</gene>
<dbReference type="EMBL" id="JAUESC010000387">
    <property type="protein sequence ID" value="KAK0574490.1"/>
    <property type="molecule type" value="Genomic_DNA"/>
</dbReference>
<keyword evidence="3" id="KW-1185">Reference proteome</keyword>
<organism evidence="2 3">
    <name type="scientific">Acer saccharum</name>
    <name type="common">Sugar maple</name>
    <dbReference type="NCBI Taxonomy" id="4024"/>
    <lineage>
        <taxon>Eukaryota</taxon>
        <taxon>Viridiplantae</taxon>
        <taxon>Streptophyta</taxon>
        <taxon>Embryophyta</taxon>
        <taxon>Tracheophyta</taxon>
        <taxon>Spermatophyta</taxon>
        <taxon>Magnoliopsida</taxon>
        <taxon>eudicotyledons</taxon>
        <taxon>Gunneridae</taxon>
        <taxon>Pentapetalae</taxon>
        <taxon>rosids</taxon>
        <taxon>malvids</taxon>
        <taxon>Sapindales</taxon>
        <taxon>Sapindaceae</taxon>
        <taxon>Hippocastanoideae</taxon>
        <taxon>Acereae</taxon>
        <taxon>Acer</taxon>
    </lineage>
</organism>
<evidence type="ECO:0000313" key="3">
    <source>
        <dbReference type="Proteomes" id="UP001168877"/>
    </source>
</evidence>